<dbReference type="Pfam" id="PF11066">
    <property type="entry name" value="DUF2867"/>
    <property type="match status" value="1"/>
</dbReference>
<evidence type="ECO:0000313" key="1">
    <source>
        <dbReference type="EMBL" id="BDD11444.1"/>
    </source>
</evidence>
<evidence type="ECO:0000313" key="2">
    <source>
        <dbReference type="Proteomes" id="UP001348817"/>
    </source>
</evidence>
<keyword evidence="2" id="KW-1185">Reference proteome</keyword>
<keyword evidence="1" id="KW-0614">Plasmid</keyword>
<evidence type="ECO:0008006" key="3">
    <source>
        <dbReference type="Google" id="ProtNLM"/>
    </source>
</evidence>
<dbReference type="AlphaFoldDB" id="A0AAU9CGY1"/>
<dbReference type="EMBL" id="AP025315">
    <property type="protein sequence ID" value="BDD11444.1"/>
    <property type="molecule type" value="Genomic_DNA"/>
</dbReference>
<accession>A0AAU9CGY1</accession>
<reference evidence="1 2" key="1">
    <citation type="submission" date="2021-12" db="EMBL/GenBank/DDBJ databases">
        <title>Genome sequencing of bacteria with rrn-lacking chromosome and rrn-plasmid.</title>
        <authorList>
            <person name="Anda M."/>
            <person name="Iwasaki W."/>
        </authorList>
    </citation>
    <scope>NUCLEOTIDE SEQUENCE [LARGE SCALE GENOMIC DNA]</scope>
    <source>
        <strain evidence="1 2">DSM 100852</strain>
        <plasmid evidence="1 2">pFA1</plasmid>
    </source>
</reference>
<gene>
    <name evidence="1" type="ORF">FUAX_38760</name>
</gene>
<organism evidence="1 2">
    <name type="scientific">Fulvitalea axinellae</name>
    <dbReference type="NCBI Taxonomy" id="1182444"/>
    <lineage>
        <taxon>Bacteria</taxon>
        <taxon>Pseudomonadati</taxon>
        <taxon>Bacteroidota</taxon>
        <taxon>Cytophagia</taxon>
        <taxon>Cytophagales</taxon>
        <taxon>Persicobacteraceae</taxon>
        <taxon>Fulvitalea</taxon>
    </lineage>
</organism>
<protein>
    <recommendedName>
        <fullName evidence="3">DUF2867 domain-containing protein</fullName>
    </recommendedName>
</protein>
<geneLocation type="plasmid" evidence="1 2">
    <name>pFA1</name>
</geneLocation>
<dbReference type="RefSeq" id="WP_338394940.1">
    <property type="nucleotide sequence ID" value="NZ_AP025315.1"/>
</dbReference>
<dbReference type="InterPro" id="IPR021295">
    <property type="entry name" value="DUF2867"/>
</dbReference>
<name>A0AAU9CGY1_9BACT</name>
<dbReference type="Proteomes" id="UP001348817">
    <property type="component" value="Plasmid pFA1"/>
</dbReference>
<dbReference type="KEGG" id="fax:FUAX_38760"/>
<sequence>MVKEERVPDSEGIRNALSRVDFSDTFSTTNHQDSLEEIAKLIFGKKPPAWVQGLFRFRIAVGKLFGLKSVTPDDYSQEFSEGGYIGFFKIFRIAENEIIVGEDDKHLKFRASILKTDEPDFNIKVTTLVEFNNAMGKMYMFSIGPFHRMVVKSMIKNAEKRNKDTP</sequence>
<proteinExistence type="predicted"/>